<feature type="domain" description="Calcineurin-like phosphoesterase" evidence="9">
    <location>
        <begin position="5"/>
        <end position="136"/>
    </location>
</feature>
<dbReference type="Pfam" id="PF00149">
    <property type="entry name" value="Metallophos"/>
    <property type="match status" value="1"/>
</dbReference>
<dbReference type="InterPro" id="IPR029052">
    <property type="entry name" value="Metallo-depent_PP-like"/>
</dbReference>
<dbReference type="NCBIfam" id="NF001204">
    <property type="entry name" value="PRK00166.1"/>
    <property type="match status" value="1"/>
</dbReference>
<evidence type="ECO:0000256" key="4">
    <source>
        <dbReference type="ARBA" id="ARBA00022801"/>
    </source>
</evidence>
<dbReference type="InterPro" id="IPR050126">
    <property type="entry name" value="Ap4A_hydrolase"/>
</dbReference>
<dbReference type="SUPFAM" id="SSF56300">
    <property type="entry name" value="Metallo-dependent phosphatases"/>
    <property type="match status" value="1"/>
</dbReference>
<evidence type="ECO:0000313" key="11">
    <source>
        <dbReference type="Proteomes" id="UP000033452"/>
    </source>
</evidence>
<dbReference type="GO" id="GO:0005737">
    <property type="term" value="C:cytoplasm"/>
    <property type="evidence" value="ECO:0007669"/>
    <property type="project" value="TreeGrafter"/>
</dbReference>
<dbReference type="InterPro" id="IPR004843">
    <property type="entry name" value="Calcineurin-like_PHP"/>
</dbReference>
<dbReference type="OrthoDB" id="9807890at2"/>
<dbReference type="PATRIC" id="fig|43658.5.peg.3037"/>
<comment type="caution">
    <text evidence="10">The sequence shown here is derived from an EMBL/GenBank/DDBJ whole genome shotgun (WGS) entry which is preliminary data.</text>
</comment>
<evidence type="ECO:0000259" key="9">
    <source>
        <dbReference type="Pfam" id="PF00149"/>
    </source>
</evidence>
<evidence type="ECO:0000256" key="8">
    <source>
        <dbReference type="ARBA" id="ARBA00049417"/>
    </source>
</evidence>
<proteinExistence type="inferred from homology"/>
<dbReference type="RefSeq" id="WP_046005679.1">
    <property type="nucleotide sequence ID" value="NZ_JXYA01000032.1"/>
</dbReference>
<sequence length="265" mass="30350">MANYVVGDLQGCFAPLKQLLQEVAFNPARDHLYLVGDIVARGPDSLGCLEFVFRHQDCVTITLGNHDLHLICNVLQGKTPNPKDKLDALYQHSKLPDYLRFLRAQPLCVYLEKYHTFISHAGIHPHWQIDQALTLGRWAQQKYMGEEAKPFLSAMYGKEPRLLLDEDEQSRFNTIVNVFTRMRFLTPQWHLDFDNKGTLDDAGELRPWFTHPRFQDDPNRYLFGHWAALQGITNIPNVTALDTGCVWGGPMTLLDLDSNEQISSN</sequence>
<dbReference type="PIRSF" id="PIRSF000903">
    <property type="entry name" value="B5n-ttraPtase_sm"/>
    <property type="match status" value="1"/>
</dbReference>
<protein>
    <recommendedName>
        <fullName evidence="3">bis(5'-nucleosyl)-tetraphosphatase (symmetrical)</fullName>
        <ecNumber evidence="3">3.6.1.41</ecNumber>
    </recommendedName>
    <alternativeName>
        <fullName evidence="6">Ap4A hydrolase</fullName>
    </alternativeName>
    <alternativeName>
        <fullName evidence="5">Diadenosine 5',5'''-P1,P4-tetraphosphate pyrophosphohydrolase</fullName>
    </alternativeName>
    <alternativeName>
        <fullName evidence="7">Diadenosine tetraphosphatase</fullName>
    </alternativeName>
</protein>
<accession>A0A0F4QK82</accession>
<keyword evidence="11" id="KW-1185">Reference proteome</keyword>
<keyword evidence="4" id="KW-0378">Hydrolase</keyword>
<dbReference type="Gene3D" id="3.60.21.10">
    <property type="match status" value="1"/>
</dbReference>
<evidence type="ECO:0000256" key="1">
    <source>
        <dbReference type="ARBA" id="ARBA00003413"/>
    </source>
</evidence>
<evidence type="ECO:0000256" key="7">
    <source>
        <dbReference type="ARBA" id="ARBA00033210"/>
    </source>
</evidence>
<dbReference type="PANTHER" id="PTHR42850">
    <property type="entry name" value="METALLOPHOSPHOESTERASE"/>
    <property type="match status" value="1"/>
</dbReference>
<dbReference type="GO" id="GO:0110154">
    <property type="term" value="P:RNA decapping"/>
    <property type="evidence" value="ECO:0007669"/>
    <property type="project" value="TreeGrafter"/>
</dbReference>
<comment type="catalytic activity">
    <reaction evidence="8">
        <text>P(1),P(4)-bis(5'-adenosyl) tetraphosphate + H2O = 2 ADP + 2 H(+)</text>
        <dbReference type="Rhea" id="RHEA:24252"/>
        <dbReference type="ChEBI" id="CHEBI:15377"/>
        <dbReference type="ChEBI" id="CHEBI:15378"/>
        <dbReference type="ChEBI" id="CHEBI:58141"/>
        <dbReference type="ChEBI" id="CHEBI:456216"/>
        <dbReference type="EC" id="3.6.1.41"/>
    </reaction>
</comment>
<dbReference type="EMBL" id="JXYA01000032">
    <property type="protein sequence ID" value="KJZ07685.1"/>
    <property type="molecule type" value="Genomic_DNA"/>
</dbReference>
<dbReference type="NCBIfam" id="TIGR00668">
    <property type="entry name" value="apaH"/>
    <property type="match status" value="1"/>
</dbReference>
<dbReference type="EC" id="3.6.1.41" evidence="3"/>
<dbReference type="GO" id="GO:0016791">
    <property type="term" value="F:phosphatase activity"/>
    <property type="evidence" value="ECO:0007669"/>
    <property type="project" value="TreeGrafter"/>
</dbReference>
<dbReference type="Proteomes" id="UP000033452">
    <property type="component" value="Unassembled WGS sequence"/>
</dbReference>
<comment type="function">
    <text evidence="1">Hydrolyzes diadenosine 5',5'''-P1,P4-tetraphosphate to yield ADP.</text>
</comment>
<name>A0A0F4QK82_9GAMM</name>
<gene>
    <name evidence="10" type="ORF">TW77_14355</name>
</gene>
<dbReference type="GO" id="GO:0008803">
    <property type="term" value="F:bis(5'-nucleosyl)-tetraphosphatase (symmetrical) activity"/>
    <property type="evidence" value="ECO:0007669"/>
    <property type="project" value="UniProtKB-EC"/>
</dbReference>
<dbReference type="InterPro" id="IPR004617">
    <property type="entry name" value="ApaH"/>
</dbReference>
<comment type="similarity">
    <text evidence="2">Belongs to the Ap4A hydrolase family.</text>
</comment>
<organism evidence="10 11">
    <name type="scientific">Pseudoalteromonas rubra</name>
    <dbReference type="NCBI Taxonomy" id="43658"/>
    <lineage>
        <taxon>Bacteria</taxon>
        <taxon>Pseudomonadati</taxon>
        <taxon>Pseudomonadota</taxon>
        <taxon>Gammaproteobacteria</taxon>
        <taxon>Alteromonadales</taxon>
        <taxon>Pseudoalteromonadaceae</taxon>
        <taxon>Pseudoalteromonas</taxon>
    </lineage>
</organism>
<dbReference type="AlphaFoldDB" id="A0A0F4QK82"/>
<evidence type="ECO:0000256" key="5">
    <source>
        <dbReference type="ARBA" id="ARBA00031248"/>
    </source>
</evidence>
<dbReference type="PANTHER" id="PTHR42850:SF11">
    <property type="entry name" value="BIS(5'-NUCLEOSYL)-TETRAPHOSPHATASE [SYMMETRICAL]"/>
    <property type="match status" value="1"/>
</dbReference>
<evidence type="ECO:0000256" key="3">
    <source>
        <dbReference type="ARBA" id="ARBA00012506"/>
    </source>
</evidence>
<evidence type="ECO:0000256" key="6">
    <source>
        <dbReference type="ARBA" id="ARBA00032248"/>
    </source>
</evidence>
<evidence type="ECO:0000256" key="2">
    <source>
        <dbReference type="ARBA" id="ARBA00005419"/>
    </source>
</evidence>
<evidence type="ECO:0000313" key="10">
    <source>
        <dbReference type="EMBL" id="KJZ07685.1"/>
    </source>
</evidence>
<reference evidence="10 11" key="1">
    <citation type="journal article" date="2015" name="BMC Genomics">
        <title>Genome mining reveals unlocked bioactive potential of marine Gram-negative bacteria.</title>
        <authorList>
            <person name="Machado H."/>
            <person name="Sonnenschein E.C."/>
            <person name="Melchiorsen J."/>
            <person name="Gram L."/>
        </authorList>
    </citation>
    <scope>NUCLEOTIDE SEQUENCE [LARGE SCALE GENOMIC DNA]</scope>
    <source>
        <strain evidence="10 11">S2471</strain>
    </source>
</reference>